<protein>
    <submittedName>
        <fullName evidence="1">Uncharacterized protein</fullName>
    </submittedName>
</protein>
<gene>
    <name evidence="1" type="ORF">H839_10678</name>
</gene>
<evidence type="ECO:0000313" key="1">
    <source>
        <dbReference type="EMBL" id="EZP77054.1"/>
    </source>
</evidence>
<dbReference type="EMBL" id="AOTZ01000005">
    <property type="protein sequence ID" value="EZP77054.1"/>
    <property type="molecule type" value="Genomic_DNA"/>
</dbReference>
<organism evidence="1 2">
    <name type="scientific">Parageobacillus genomosp. 1</name>
    <dbReference type="NCBI Taxonomy" id="1295642"/>
    <lineage>
        <taxon>Bacteria</taxon>
        <taxon>Bacillati</taxon>
        <taxon>Bacillota</taxon>
        <taxon>Bacilli</taxon>
        <taxon>Bacillales</taxon>
        <taxon>Anoxybacillaceae</taxon>
        <taxon>Parageobacillus</taxon>
    </lineage>
</organism>
<reference evidence="1 2" key="1">
    <citation type="journal article" date="2014" name="Appl. Microbiol. Biotechnol.">
        <title>Transformable facultative thermophile Geobacillus stearothermophilus NUB3621 as a host strain for metabolic engineering.</title>
        <authorList>
            <person name="Blanchard K."/>
            <person name="Robic S."/>
            <person name="Matsumura I."/>
        </authorList>
    </citation>
    <scope>NUCLEOTIDE SEQUENCE [LARGE SCALE GENOMIC DNA]</scope>
    <source>
        <strain evidence="1 2">NUB3621</strain>
    </source>
</reference>
<dbReference type="AlphaFoldDB" id="A0ABC9VF65"/>
<comment type="caution">
    <text evidence="1">The sequence shown here is derived from an EMBL/GenBank/DDBJ whole genome shotgun (WGS) entry which is preliminary data.</text>
</comment>
<proteinExistence type="predicted"/>
<evidence type="ECO:0000313" key="2">
    <source>
        <dbReference type="Proteomes" id="UP000023566"/>
    </source>
</evidence>
<name>A0ABC9VF65_9BACL</name>
<dbReference type="RefSeq" id="WP_043905109.1">
    <property type="nucleotide sequence ID" value="NZ_CM002692.1"/>
</dbReference>
<accession>A0ABC9VF65</accession>
<keyword evidence="2" id="KW-1185">Reference proteome</keyword>
<dbReference type="Proteomes" id="UP000023566">
    <property type="component" value="Chromosome"/>
</dbReference>
<sequence length="99" mass="11466">MKADEPARSKIERITLFVILATKLMAWEITPFTKNAVIPFVTREAAFLLFYIVDSDGHLVWMSKPRLKARYYKGGEKQGRSIFFSTVFHTPFGSIFFQN</sequence>